<keyword evidence="5" id="KW-1185">Reference proteome</keyword>
<dbReference type="InterPro" id="IPR050444">
    <property type="entry name" value="Polyketide_Synthase"/>
</dbReference>
<gene>
    <name evidence="4" type="ORF">IFM53868_10880</name>
</gene>
<proteinExistence type="predicted"/>
<dbReference type="Gene3D" id="3.40.50.150">
    <property type="entry name" value="Vaccinia Virus protein VP39"/>
    <property type="match status" value="1"/>
</dbReference>
<organism evidence="4 5">
    <name type="scientific">Aspergillus udagawae</name>
    <dbReference type="NCBI Taxonomy" id="91492"/>
    <lineage>
        <taxon>Eukaryota</taxon>
        <taxon>Fungi</taxon>
        <taxon>Dikarya</taxon>
        <taxon>Ascomycota</taxon>
        <taxon>Pezizomycotina</taxon>
        <taxon>Eurotiomycetes</taxon>
        <taxon>Eurotiomycetidae</taxon>
        <taxon>Eurotiales</taxon>
        <taxon>Aspergillaceae</taxon>
        <taxon>Aspergillus</taxon>
        <taxon>Aspergillus subgen. Fumigati</taxon>
    </lineage>
</organism>
<dbReference type="EMBL" id="BLKG01000296">
    <property type="protein sequence ID" value="GFG00886.1"/>
    <property type="molecule type" value="Genomic_DNA"/>
</dbReference>
<comment type="caution">
    <text evidence="4">The sequence shown here is derived from an EMBL/GenBank/DDBJ whole genome shotgun (WGS) entry which is preliminary data.</text>
</comment>
<evidence type="ECO:0000259" key="3">
    <source>
        <dbReference type="Pfam" id="PF08242"/>
    </source>
</evidence>
<evidence type="ECO:0000256" key="1">
    <source>
        <dbReference type="ARBA" id="ARBA00022679"/>
    </source>
</evidence>
<accession>A0ABQ1BF91</accession>
<dbReference type="SUPFAM" id="SSF53335">
    <property type="entry name" value="S-adenosyl-L-methionine-dependent methyltransferases"/>
    <property type="match status" value="1"/>
</dbReference>
<dbReference type="PANTHER" id="PTHR45681:SF6">
    <property type="entry name" value="POLYKETIDE SYNTHASE 37"/>
    <property type="match status" value="1"/>
</dbReference>
<dbReference type="Pfam" id="PF08242">
    <property type="entry name" value="Methyltransf_12"/>
    <property type="match status" value="1"/>
</dbReference>
<dbReference type="PANTHER" id="PTHR45681">
    <property type="entry name" value="POLYKETIDE SYNTHASE 44-RELATED"/>
    <property type="match status" value="1"/>
</dbReference>
<evidence type="ECO:0000313" key="5">
    <source>
        <dbReference type="Proteomes" id="UP000465266"/>
    </source>
</evidence>
<name>A0ABQ1BF91_9EURO</name>
<feature type="domain" description="Methyltransferase type 12" evidence="3">
    <location>
        <begin position="102"/>
        <end position="184"/>
    </location>
</feature>
<keyword evidence="1" id="KW-0808">Transferase</keyword>
<dbReference type="Proteomes" id="UP000465266">
    <property type="component" value="Unassembled WGS sequence"/>
</dbReference>
<sequence length="261" mass="29230">MNYINNFLENTIGLVAVEEDGQLTRTAKPAPTTSSQDILAELVDNYPIHEDFLRLTYHAGSHLAEALAGNTDGNRVLMSNPEPQLRGESARCNKRIATATGLVEHPVEYTFTDLSSSLVAQARRTLGKQYPFMRFAVQDIKKPVSEEFAGQQHIVIASHCVHATRSLTDSTRNIRQALRPEGFLMMFEMREAWPALDLTFGLYEGWWLFEDGRTHAYTSPEAWQRSLTAAGYGAVDWTDGALSEHKYYMVLIACASAVQQK</sequence>
<keyword evidence="2" id="KW-0511">Multifunctional enzyme</keyword>
<dbReference type="InterPro" id="IPR029063">
    <property type="entry name" value="SAM-dependent_MTases_sf"/>
</dbReference>
<evidence type="ECO:0000313" key="4">
    <source>
        <dbReference type="EMBL" id="GFG00886.1"/>
    </source>
</evidence>
<dbReference type="InterPro" id="IPR013217">
    <property type="entry name" value="Methyltransf_12"/>
</dbReference>
<evidence type="ECO:0000256" key="2">
    <source>
        <dbReference type="ARBA" id="ARBA00023268"/>
    </source>
</evidence>
<protein>
    <submittedName>
        <fullName evidence="4">Polyketide synthase</fullName>
    </submittedName>
</protein>
<reference evidence="4 5" key="1">
    <citation type="submission" date="2020-01" db="EMBL/GenBank/DDBJ databases">
        <title>Draft genome sequence of Aspergillus udagawae IFM 53868.</title>
        <authorList>
            <person name="Takahashi H."/>
            <person name="Yaguchi T."/>
        </authorList>
    </citation>
    <scope>NUCLEOTIDE SEQUENCE [LARGE SCALE GENOMIC DNA]</scope>
    <source>
        <strain evidence="4 5">IFM 53868</strain>
    </source>
</reference>